<accession>A0A918U938</accession>
<name>A0A918U938_9NEIS</name>
<reference evidence="1" key="2">
    <citation type="submission" date="2020-09" db="EMBL/GenBank/DDBJ databases">
        <authorList>
            <person name="Sun Q."/>
            <person name="Kim S."/>
        </authorList>
    </citation>
    <scope>NUCLEOTIDE SEQUENCE</scope>
    <source>
        <strain evidence="1">KCTC 32182</strain>
    </source>
</reference>
<proteinExistence type="predicted"/>
<comment type="caution">
    <text evidence="1">The sequence shown here is derived from an EMBL/GenBank/DDBJ whole genome shotgun (WGS) entry which is preliminary data.</text>
</comment>
<organism evidence="1 2">
    <name type="scientific">Paludibacterium paludis</name>
    <dbReference type="NCBI Taxonomy" id="1225769"/>
    <lineage>
        <taxon>Bacteria</taxon>
        <taxon>Pseudomonadati</taxon>
        <taxon>Pseudomonadota</taxon>
        <taxon>Betaproteobacteria</taxon>
        <taxon>Neisseriales</taxon>
        <taxon>Chromobacteriaceae</taxon>
        <taxon>Paludibacterium</taxon>
    </lineage>
</organism>
<evidence type="ECO:0000313" key="2">
    <source>
        <dbReference type="Proteomes" id="UP000645257"/>
    </source>
</evidence>
<reference evidence="1" key="1">
    <citation type="journal article" date="2014" name="Int. J. Syst. Evol. Microbiol.">
        <title>Complete genome sequence of Corynebacterium casei LMG S-19264T (=DSM 44701T), isolated from a smear-ripened cheese.</title>
        <authorList>
            <consortium name="US DOE Joint Genome Institute (JGI-PGF)"/>
            <person name="Walter F."/>
            <person name="Albersmeier A."/>
            <person name="Kalinowski J."/>
            <person name="Ruckert C."/>
        </authorList>
    </citation>
    <scope>NUCLEOTIDE SEQUENCE</scope>
    <source>
        <strain evidence="1">KCTC 32182</strain>
    </source>
</reference>
<evidence type="ECO:0000313" key="1">
    <source>
        <dbReference type="EMBL" id="GGY14079.1"/>
    </source>
</evidence>
<sequence>MMMKISQLKPGYQICEQKDNGDIERFEVVRVEPAGRRFEVTFRSLLGLASAVYPADAYLNAAA</sequence>
<keyword evidence="2" id="KW-1185">Reference proteome</keyword>
<dbReference type="Proteomes" id="UP000645257">
    <property type="component" value="Unassembled WGS sequence"/>
</dbReference>
<dbReference type="RefSeq" id="WP_229804602.1">
    <property type="nucleotide sequence ID" value="NZ_BMYX01000007.1"/>
</dbReference>
<gene>
    <name evidence="1" type="ORF">GCM10011289_16790</name>
</gene>
<protein>
    <submittedName>
        <fullName evidence="1">Uncharacterized protein</fullName>
    </submittedName>
</protein>
<dbReference type="EMBL" id="BMYX01000007">
    <property type="protein sequence ID" value="GGY14079.1"/>
    <property type="molecule type" value="Genomic_DNA"/>
</dbReference>
<dbReference type="AlphaFoldDB" id="A0A918U938"/>